<dbReference type="Pfam" id="PF17764">
    <property type="entry name" value="PriA_3primeBD"/>
    <property type="match status" value="1"/>
</dbReference>
<dbReference type="InterPro" id="IPR011545">
    <property type="entry name" value="DEAD/DEAH_box_helicase_dom"/>
</dbReference>
<dbReference type="OrthoDB" id="9759544at2"/>
<dbReference type="EC" id="5.6.2.4" evidence="12"/>
<evidence type="ECO:0000313" key="15">
    <source>
        <dbReference type="EMBL" id="AFC85254.1"/>
    </source>
</evidence>
<evidence type="ECO:0000256" key="10">
    <source>
        <dbReference type="ARBA" id="ARBA00023235"/>
    </source>
</evidence>
<dbReference type="InterPro" id="IPR005259">
    <property type="entry name" value="PriA"/>
</dbReference>
<dbReference type="CDD" id="cd18804">
    <property type="entry name" value="SF2_C_priA"/>
    <property type="match status" value="1"/>
</dbReference>
<evidence type="ECO:0000256" key="9">
    <source>
        <dbReference type="ARBA" id="ARBA00023125"/>
    </source>
</evidence>
<dbReference type="RefSeq" id="WP_014402260.1">
    <property type="nucleotide sequence ID" value="NC_017033.1"/>
</dbReference>
<evidence type="ECO:0000256" key="2">
    <source>
        <dbReference type="ARBA" id="ARBA00022705"/>
    </source>
</evidence>
<dbReference type="NCBIfam" id="NF004067">
    <property type="entry name" value="PRK05580.1-4"/>
    <property type="match status" value="1"/>
</dbReference>
<gene>
    <name evidence="12" type="primary">priA</name>
    <name evidence="15" type="ordered locus">Fraau_0783</name>
</gene>
<dbReference type="Gene3D" id="3.40.1440.60">
    <property type="entry name" value="PriA, 3(prime) DNA-binding domain"/>
    <property type="match status" value="1"/>
</dbReference>
<feature type="binding site" evidence="12">
    <location>
        <position position="458"/>
    </location>
    <ligand>
        <name>Zn(2+)</name>
        <dbReference type="ChEBI" id="CHEBI:29105"/>
        <label>2</label>
    </ligand>
</feature>
<dbReference type="InterPro" id="IPR040498">
    <property type="entry name" value="PriA_CRR"/>
</dbReference>
<keyword evidence="5 12" id="KW-0378">Hydrolase</keyword>
<comment type="catalytic activity">
    <reaction evidence="11 12">
        <text>ATP + H2O = ADP + phosphate + H(+)</text>
        <dbReference type="Rhea" id="RHEA:13065"/>
        <dbReference type="ChEBI" id="CHEBI:15377"/>
        <dbReference type="ChEBI" id="CHEBI:15378"/>
        <dbReference type="ChEBI" id="CHEBI:30616"/>
        <dbReference type="ChEBI" id="CHEBI:43474"/>
        <dbReference type="ChEBI" id="CHEBI:456216"/>
        <dbReference type="EC" id="5.6.2.4"/>
    </reaction>
</comment>
<evidence type="ECO:0000256" key="1">
    <source>
        <dbReference type="ARBA" id="ARBA00022515"/>
    </source>
</evidence>
<comment type="cofactor">
    <cofactor evidence="12">
        <name>Zn(2+)</name>
        <dbReference type="ChEBI" id="CHEBI:29105"/>
    </cofactor>
    <text evidence="12">Binds 2 zinc ions per subunit.</text>
</comment>
<dbReference type="PROSITE" id="PS51192">
    <property type="entry name" value="HELICASE_ATP_BIND_1"/>
    <property type="match status" value="1"/>
</dbReference>
<dbReference type="FunFam" id="3.40.1440.60:FF:000001">
    <property type="entry name" value="Primosomal protein N"/>
    <property type="match status" value="1"/>
</dbReference>
<evidence type="ECO:0000256" key="3">
    <source>
        <dbReference type="ARBA" id="ARBA00022723"/>
    </source>
</evidence>
<name>H8KZX3_FRAAD</name>
<dbReference type="NCBIfam" id="TIGR00595">
    <property type="entry name" value="priA"/>
    <property type="match status" value="1"/>
</dbReference>
<dbReference type="GO" id="GO:0006270">
    <property type="term" value="P:DNA replication initiation"/>
    <property type="evidence" value="ECO:0007669"/>
    <property type="project" value="TreeGrafter"/>
</dbReference>
<dbReference type="EMBL" id="CP003350">
    <property type="protein sequence ID" value="AFC85254.1"/>
    <property type="molecule type" value="Genomic_DNA"/>
</dbReference>
<dbReference type="InterPro" id="IPR027417">
    <property type="entry name" value="P-loop_NTPase"/>
</dbReference>
<evidence type="ECO:0000256" key="12">
    <source>
        <dbReference type="HAMAP-Rule" id="MF_00983"/>
    </source>
</evidence>
<dbReference type="AlphaFoldDB" id="H8KZX3"/>
<protein>
    <recommendedName>
        <fullName evidence="12">Replication restart protein PriA</fullName>
    </recommendedName>
    <alternativeName>
        <fullName evidence="12">ATP-dependent DNA helicase PriA</fullName>
        <ecNumber evidence="12">5.6.2.4</ecNumber>
    </alternativeName>
    <alternativeName>
        <fullName evidence="12">DNA 3'-5' helicase PriA</fullName>
    </alternativeName>
</protein>
<dbReference type="InterPro" id="IPR041236">
    <property type="entry name" value="PriA_C"/>
</dbReference>
<dbReference type="KEGG" id="fau:Fraau_0783"/>
<dbReference type="eggNOG" id="COG1198">
    <property type="taxonomic scope" value="Bacteria"/>
</dbReference>
<feature type="binding site" evidence="12">
    <location>
        <position position="474"/>
    </location>
    <ligand>
        <name>Zn(2+)</name>
        <dbReference type="ChEBI" id="CHEBI:29105"/>
        <label>1</label>
    </ligand>
</feature>
<dbReference type="InterPro" id="IPR001650">
    <property type="entry name" value="Helicase_C-like"/>
</dbReference>
<feature type="binding site" evidence="12">
    <location>
        <position position="443"/>
    </location>
    <ligand>
        <name>Zn(2+)</name>
        <dbReference type="ChEBI" id="CHEBI:29105"/>
        <label>2</label>
    </ligand>
</feature>
<organism evidence="15 16">
    <name type="scientific">Frateuria aurantia (strain ATCC 33424 / DSM 6220 / KCTC 2777 / LMG 1558 / NBRC 3245 / NCIMB 13370)</name>
    <name type="common">Acetobacter aurantius</name>
    <dbReference type="NCBI Taxonomy" id="767434"/>
    <lineage>
        <taxon>Bacteria</taxon>
        <taxon>Pseudomonadati</taxon>
        <taxon>Pseudomonadota</taxon>
        <taxon>Gammaproteobacteria</taxon>
        <taxon>Lysobacterales</taxon>
        <taxon>Rhodanobacteraceae</taxon>
        <taxon>Frateuria</taxon>
    </lineage>
</organism>
<comment type="function">
    <text evidence="12">Initiates the restart of stalled replication forks, which reloads the replicative helicase on sites other than the origin of replication. Recognizes and binds to abandoned replication forks and remodels them to uncover a helicase loading site. Promotes assembly of the primosome at these replication forks.</text>
</comment>
<comment type="subunit">
    <text evidence="12">Component of the replication restart primosome.</text>
</comment>
<dbReference type="GO" id="GO:0006269">
    <property type="term" value="P:DNA replication, synthesis of primer"/>
    <property type="evidence" value="ECO:0007669"/>
    <property type="project" value="UniProtKB-KW"/>
</dbReference>
<dbReference type="Pfam" id="PF18319">
    <property type="entry name" value="Zn_ribbon_PriA"/>
    <property type="match status" value="1"/>
</dbReference>
<dbReference type="Gene3D" id="3.40.50.300">
    <property type="entry name" value="P-loop containing nucleotide triphosphate hydrolases"/>
    <property type="match status" value="2"/>
</dbReference>
<dbReference type="GO" id="GO:0003677">
    <property type="term" value="F:DNA binding"/>
    <property type="evidence" value="ECO:0007669"/>
    <property type="project" value="UniProtKB-UniRule"/>
</dbReference>
<keyword evidence="1 12" id="KW-0639">Primosome</keyword>
<dbReference type="PANTHER" id="PTHR30580">
    <property type="entry name" value="PRIMOSOMAL PROTEIN N"/>
    <property type="match status" value="1"/>
</dbReference>
<accession>H8KZX3</accession>
<evidence type="ECO:0000256" key="4">
    <source>
        <dbReference type="ARBA" id="ARBA00022741"/>
    </source>
</evidence>
<dbReference type="GO" id="GO:0043138">
    <property type="term" value="F:3'-5' DNA helicase activity"/>
    <property type="evidence" value="ECO:0007669"/>
    <property type="project" value="UniProtKB-EC"/>
</dbReference>
<dbReference type="InterPro" id="IPR042115">
    <property type="entry name" value="PriA_3primeBD_sf"/>
</dbReference>
<dbReference type="InterPro" id="IPR014001">
    <property type="entry name" value="Helicase_ATP-bd"/>
</dbReference>
<keyword evidence="2 12" id="KW-0235">DNA replication</keyword>
<dbReference type="CDD" id="cd17929">
    <property type="entry name" value="DEXHc_priA"/>
    <property type="match status" value="1"/>
</dbReference>
<dbReference type="PANTHER" id="PTHR30580:SF0">
    <property type="entry name" value="PRIMOSOMAL PROTEIN N"/>
    <property type="match status" value="1"/>
</dbReference>
<evidence type="ECO:0000256" key="7">
    <source>
        <dbReference type="ARBA" id="ARBA00022833"/>
    </source>
</evidence>
<proteinExistence type="inferred from homology"/>
<evidence type="ECO:0000256" key="11">
    <source>
        <dbReference type="ARBA" id="ARBA00048988"/>
    </source>
</evidence>
<keyword evidence="8 12" id="KW-0067">ATP-binding</keyword>
<dbReference type="FunFam" id="3.40.50.300:FF:000489">
    <property type="entry name" value="Primosome assembly protein PriA"/>
    <property type="match status" value="1"/>
</dbReference>
<dbReference type="GO" id="GO:0005524">
    <property type="term" value="F:ATP binding"/>
    <property type="evidence" value="ECO:0007669"/>
    <property type="project" value="UniProtKB-UniRule"/>
</dbReference>
<dbReference type="SUPFAM" id="SSF52540">
    <property type="entry name" value="P-loop containing nucleoside triphosphate hydrolases"/>
    <property type="match status" value="2"/>
</dbReference>
<evidence type="ECO:0000256" key="6">
    <source>
        <dbReference type="ARBA" id="ARBA00022806"/>
    </source>
</evidence>
<feature type="binding site" evidence="12">
    <location>
        <position position="440"/>
    </location>
    <ligand>
        <name>Zn(2+)</name>
        <dbReference type="ChEBI" id="CHEBI:29105"/>
        <label>2</label>
    </ligand>
</feature>
<feature type="binding site" evidence="12">
    <location>
        <position position="471"/>
    </location>
    <ligand>
        <name>Zn(2+)</name>
        <dbReference type="ChEBI" id="CHEBI:29105"/>
        <label>1</label>
    </ligand>
</feature>
<evidence type="ECO:0000256" key="5">
    <source>
        <dbReference type="ARBA" id="ARBA00022801"/>
    </source>
</evidence>
<feature type="domain" description="Helicase C-terminal" evidence="14">
    <location>
        <begin position="456"/>
        <end position="633"/>
    </location>
</feature>
<keyword evidence="9 12" id="KW-0238">DNA-binding</keyword>
<comment type="catalytic activity">
    <reaction evidence="12">
        <text>Couples ATP hydrolysis with the unwinding of duplex DNA by translocating in the 3'-5' direction.</text>
        <dbReference type="EC" id="5.6.2.4"/>
    </reaction>
</comment>
<keyword evidence="6 12" id="KW-0347">Helicase</keyword>
<comment type="similarity">
    <text evidence="12">Belongs to the helicase family. PriA subfamily.</text>
</comment>
<evidence type="ECO:0000256" key="8">
    <source>
        <dbReference type="ARBA" id="ARBA00022840"/>
    </source>
</evidence>
<keyword evidence="7 12" id="KW-0862">Zinc</keyword>
<dbReference type="PROSITE" id="PS51194">
    <property type="entry name" value="HELICASE_CTER"/>
    <property type="match status" value="1"/>
</dbReference>
<feature type="binding site" evidence="12">
    <location>
        <position position="461"/>
    </location>
    <ligand>
        <name>Zn(2+)</name>
        <dbReference type="ChEBI" id="CHEBI:29105"/>
        <label>2</label>
    </ligand>
</feature>
<dbReference type="GO" id="GO:0016887">
    <property type="term" value="F:ATP hydrolysis activity"/>
    <property type="evidence" value="ECO:0007669"/>
    <property type="project" value="RHEA"/>
</dbReference>
<keyword evidence="3 12" id="KW-0479">Metal-binding</keyword>
<sequence length="724" mass="79517">MSAALRIALPVPLPNFFDYRLPEGRIPAPGTRVEVPFGRGRRVGVVTALIDDSPLPPEQLKPIERILDPEPLLDAELLTNVLWAASYWMGAPGEALSSALPLSLRETGEWPELGEPGWRLSELGQDPASHGTRRGIALQLLTQLQAASATEGELDVVLPGWRDAGRRLRKAGLLERFESRPEAPPWQPRPGVELNAEQRHAAEQVIAHWGRYQPWVLDGVTGSGKTEVYLALIEAALARNEQVLVLIPEISLAPQTGQRLRARLGIPIDVLHSNLSEGARAKAWMRARSGLARVIVGTRSAVFTPLPRAGLIVVDEEHDGAYKQQEGFRYHARDLALVRARRLGIPVVMGSATPSLESLANVAAGRYRSLPLRQRPGGSKAPSVQLVDVRAQYLEHGLSASLLGQIDATLARGEQVLVFRNRRGYAPVLLCYDCGWHAECPRCQQPMTLHQSPRRLLCHHCDHVMPVPATCPACASKALTPQGQGTERLEEVLTARYPDIPVLRVDRETTRRKNSLEDMLGQLHEGGPAILVGTQMLAKGHDLPNLTLVAIVSVDEGLHSIDFRATERLAQLVIQVAGRAGRAAKPGKVMLQTHHPDHPLLRSLLSHGYPAVARELLAERQTLELPPYGHQILVRADAHRADAWQDFLHAAAAALQGHPGFHLAGPMPAPMPVRAGRQRGQLLLEGPRRSLLHQALSQALSQLRQRPEARKVRWSVDVDPIDLY</sequence>
<dbReference type="STRING" id="767434.Fraau_0783"/>
<dbReference type="GO" id="GO:1990077">
    <property type="term" value="C:primosome complex"/>
    <property type="evidence" value="ECO:0007669"/>
    <property type="project" value="UniProtKB-UniRule"/>
</dbReference>
<keyword evidence="10 12" id="KW-0413">Isomerase</keyword>
<dbReference type="Pfam" id="PF00270">
    <property type="entry name" value="DEAD"/>
    <property type="match status" value="1"/>
</dbReference>
<dbReference type="Proteomes" id="UP000005234">
    <property type="component" value="Chromosome"/>
</dbReference>
<keyword evidence="16" id="KW-1185">Reference proteome</keyword>
<dbReference type="GO" id="GO:0008270">
    <property type="term" value="F:zinc ion binding"/>
    <property type="evidence" value="ECO:0007669"/>
    <property type="project" value="UniProtKB-UniRule"/>
</dbReference>
<dbReference type="HAMAP" id="MF_00983">
    <property type="entry name" value="PriA"/>
    <property type="match status" value="1"/>
</dbReference>
<dbReference type="GO" id="GO:0006302">
    <property type="term" value="P:double-strand break repair"/>
    <property type="evidence" value="ECO:0007669"/>
    <property type="project" value="InterPro"/>
</dbReference>
<dbReference type="Pfam" id="PF18074">
    <property type="entry name" value="PriA_C"/>
    <property type="match status" value="1"/>
</dbReference>
<reference evidence="15" key="1">
    <citation type="submission" date="2012-02" db="EMBL/GenBank/DDBJ databases">
        <title>The complete genome of Frateuria aurantia DSM 6220.</title>
        <authorList>
            <consortium name="US DOE Joint Genome Institute (JGI-PGF)"/>
            <person name="Lucas S."/>
            <person name="Copeland A."/>
            <person name="Lapidus A."/>
            <person name="Glavina del Rio T."/>
            <person name="Dalin E."/>
            <person name="Tice H."/>
            <person name="Bruce D."/>
            <person name="Goodwin L."/>
            <person name="Pitluck S."/>
            <person name="Peters L."/>
            <person name="Ovchinnikova G."/>
            <person name="Teshima H."/>
            <person name="Kyrpides N."/>
            <person name="Mavromatis K."/>
            <person name="Ivanova N."/>
            <person name="Brettin T."/>
            <person name="Detter J.C."/>
            <person name="Han C."/>
            <person name="Larimer F."/>
            <person name="Land M."/>
            <person name="Hauser L."/>
            <person name="Markowitz V."/>
            <person name="Cheng J.-F."/>
            <person name="Hugenholtz P."/>
            <person name="Woyke T."/>
            <person name="Wu D."/>
            <person name="Brambilla E."/>
            <person name="Klenk H.-P."/>
            <person name="Eisen J.A."/>
        </authorList>
    </citation>
    <scope>NUCLEOTIDE SEQUENCE</scope>
    <source>
        <strain evidence="15">DSM 6220</strain>
    </source>
</reference>
<feature type="binding site" evidence="12">
    <location>
        <position position="431"/>
    </location>
    <ligand>
        <name>Zn(2+)</name>
        <dbReference type="ChEBI" id="CHEBI:29105"/>
        <label>1</label>
    </ligand>
</feature>
<dbReference type="GO" id="GO:0006310">
    <property type="term" value="P:DNA recombination"/>
    <property type="evidence" value="ECO:0007669"/>
    <property type="project" value="InterPro"/>
</dbReference>
<feature type="binding site" evidence="12">
    <location>
        <position position="434"/>
    </location>
    <ligand>
        <name>Zn(2+)</name>
        <dbReference type="ChEBI" id="CHEBI:29105"/>
        <label>1</label>
    </ligand>
</feature>
<dbReference type="SMART" id="SM00490">
    <property type="entry name" value="HELICc"/>
    <property type="match status" value="1"/>
</dbReference>
<dbReference type="InterPro" id="IPR041222">
    <property type="entry name" value="PriA_3primeBD"/>
</dbReference>
<dbReference type="SMART" id="SM00487">
    <property type="entry name" value="DEXDc"/>
    <property type="match status" value="1"/>
</dbReference>
<evidence type="ECO:0000259" key="14">
    <source>
        <dbReference type="PROSITE" id="PS51194"/>
    </source>
</evidence>
<dbReference type="Pfam" id="PF00271">
    <property type="entry name" value="Helicase_C"/>
    <property type="match status" value="1"/>
</dbReference>
<dbReference type="HOGENOM" id="CLU_013353_3_1_6"/>
<keyword evidence="4 12" id="KW-0547">Nucleotide-binding</keyword>
<feature type="domain" description="Helicase ATP-binding" evidence="13">
    <location>
        <begin position="206"/>
        <end position="372"/>
    </location>
</feature>
<evidence type="ECO:0000259" key="13">
    <source>
        <dbReference type="PROSITE" id="PS51192"/>
    </source>
</evidence>
<evidence type="ECO:0000313" key="16">
    <source>
        <dbReference type="Proteomes" id="UP000005234"/>
    </source>
</evidence>